<evidence type="ECO:0000256" key="1">
    <source>
        <dbReference type="ARBA" id="ARBA00006479"/>
    </source>
</evidence>
<accession>A0A1I6P168</accession>
<dbReference type="EMBL" id="FPAI01000001">
    <property type="protein sequence ID" value="SFS33840.1"/>
    <property type="molecule type" value="Genomic_DNA"/>
</dbReference>
<dbReference type="InterPro" id="IPR000600">
    <property type="entry name" value="ROK"/>
</dbReference>
<comment type="similarity">
    <text evidence="1">Belongs to the ROK (NagC/XylR) family.</text>
</comment>
<name>A0A1I6P168_9BACI</name>
<proteinExistence type="inferred from homology"/>
<dbReference type="CDD" id="cd24152">
    <property type="entry name" value="ASKHA_NBD_ROK-like"/>
    <property type="match status" value="1"/>
</dbReference>
<dbReference type="Proteomes" id="UP000199139">
    <property type="component" value="Unassembled WGS sequence"/>
</dbReference>
<evidence type="ECO:0000313" key="2">
    <source>
        <dbReference type="EMBL" id="GEM03195.1"/>
    </source>
</evidence>
<protein>
    <submittedName>
        <fullName evidence="3">Sugar kinase of the NBD/HSP70 family, may contain an N-terminal HTH domain</fullName>
    </submittedName>
    <submittedName>
        <fullName evidence="2">Transcriptional regulator</fullName>
    </submittedName>
</protein>
<sequence>MINILAIDIGGTHIKHGLVDEIGTISTMNTSTTPTDFKGFIEHLTTLKEQFQDIPLTSIAISSPGLPQPDGTIGAESAVPYLHQHNIKQAVEKIFHLPVVIENDANCAALAEVWTGKAKSIDNAAVLIIGTGIGGALIQNRTLHRGADQHAGDFGYMLLPNRENGGYSVFSRLASTGSIIRRVADKKAMSKNDWTGEKVFNSAEEGDIICQEAIHQFYTMLGLGIFNIQYVYNPDVILIGGGISTRPTLLDELNQHLHQLQQEVEETLIIPKVDICDHKSHANLIGAAYCYFQSIKASNN</sequence>
<dbReference type="Proteomes" id="UP000321773">
    <property type="component" value="Unassembled WGS sequence"/>
</dbReference>
<dbReference type="GO" id="GO:0016301">
    <property type="term" value="F:kinase activity"/>
    <property type="evidence" value="ECO:0007669"/>
    <property type="project" value="UniProtKB-KW"/>
</dbReference>
<evidence type="ECO:0000313" key="5">
    <source>
        <dbReference type="Proteomes" id="UP000321773"/>
    </source>
</evidence>
<dbReference type="Gene3D" id="3.30.420.40">
    <property type="match status" value="2"/>
</dbReference>
<dbReference type="InterPro" id="IPR043129">
    <property type="entry name" value="ATPase_NBD"/>
</dbReference>
<dbReference type="AlphaFoldDB" id="A0A1I6P168"/>
<evidence type="ECO:0000313" key="3">
    <source>
        <dbReference type="EMBL" id="SFS33840.1"/>
    </source>
</evidence>
<dbReference type="STRING" id="306541.SAMN05421668_101125"/>
<keyword evidence="5" id="KW-1185">Reference proteome</keyword>
<keyword evidence="3" id="KW-0808">Transferase</keyword>
<gene>
    <name evidence="2" type="ORF">HMI01_01830</name>
    <name evidence="3" type="ORF">SAMN05421668_101125</name>
</gene>
<dbReference type="SUPFAM" id="SSF53067">
    <property type="entry name" value="Actin-like ATPase domain"/>
    <property type="match status" value="1"/>
</dbReference>
<dbReference type="RefSeq" id="WP_062320294.1">
    <property type="nucleotide sequence ID" value="NZ_FPAI01000001.1"/>
</dbReference>
<evidence type="ECO:0000313" key="4">
    <source>
        <dbReference type="Proteomes" id="UP000199139"/>
    </source>
</evidence>
<dbReference type="PANTHER" id="PTHR18964:SF170">
    <property type="entry name" value="SUGAR KINASE"/>
    <property type="match status" value="1"/>
</dbReference>
<reference evidence="3 4" key="1">
    <citation type="submission" date="2016-10" db="EMBL/GenBank/DDBJ databases">
        <authorList>
            <person name="de Groot N.N."/>
        </authorList>
    </citation>
    <scope>NUCLEOTIDE SEQUENCE [LARGE SCALE GENOMIC DNA]</scope>
    <source>
        <strain evidence="3 4">DSM 17074</strain>
    </source>
</reference>
<dbReference type="Pfam" id="PF00480">
    <property type="entry name" value="ROK"/>
    <property type="match status" value="1"/>
</dbReference>
<keyword evidence="3" id="KW-0418">Kinase</keyword>
<organism evidence="3 4">
    <name type="scientific">Halolactibacillus miurensis</name>
    <dbReference type="NCBI Taxonomy" id="306541"/>
    <lineage>
        <taxon>Bacteria</taxon>
        <taxon>Bacillati</taxon>
        <taxon>Bacillota</taxon>
        <taxon>Bacilli</taxon>
        <taxon>Bacillales</taxon>
        <taxon>Bacillaceae</taxon>
        <taxon>Halolactibacillus</taxon>
    </lineage>
</organism>
<dbReference type="PANTHER" id="PTHR18964">
    <property type="entry name" value="ROK (REPRESSOR, ORF, KINASE) FAMILY"/>
    <property type="match status" value="1"/>
</dbReference>
<dbReference type="EMBL" id="BJWJ01000001">
    <property type="protein sequence ID" value="GEM03195.1"/>
    <property type="molecule type" value="Genomic_DNA"/>
</dbReference>
<reference evidence="2 5" key="2">
    <citation type="submission" date="2019-07" db="EMBL/GenBank/DDBJ databases">
        <title>Whole genome shotgun sequence of Halolactibacillus miurensis NBRC 100873.</title>
        <authorList>
            <person name="Hosoyama A."/>
            <person name="Uohara A."/>
            <person name="Ohji S."/>
            <person name="Ichikawa N."/>
        </authorList>
    </citation>
    <scope>NUCLEOTIDE SEQUENCE [LARGE SCALE GENOMIC DNA]</scope>
    <source>
        <strain evidence="2 5">NBRC 100873</strain>
    </source>
</reference>